<organism evidence="1 2">
    <name type="scientific">Miscanthus lutarioriparius</name>
    <dbReference type="NCBI Taxonomy" id="422564"/>
    <lineage>
        <taxon>Eukaryota</taxon>
        <taxon>Viridiplantae</taxon>
        <taxon>Streptophyta</taxon>
        <taxon>Embryophyta</taxon>
        <taxon>Tracheophyta</taxon>
        <taxon>Spermatophyta</taxon>
        <taxon>Magnoliopsida</taxon>
        <taxon>Liliopsida</taxon>
        <taxon>Poales</taxon>
        <taxon>Poaceae</taxon>
        <taxon>PACMAD clade</taxon>
        <taxon>Panicoideae</taxon>
        <taxon>Andropogonodae</taxon>
        <taxon>Andropogoneae</taxon>
        <taxon>Saccharinae</taxon>
        <taxon>Miscanthus</taxon>
    </lineage>
</organism>
<accession>A0A811M610</accession>
<dbReference type="Proteomes" id="UP000604825">
    <property type="component" value="Unassembled WGS sequence"/>
</dbReference>
<dbReference type="AlphaFoldDB" id="A0A811M610"/>
<proteinExistence type="predicted"/>
<reference evidence="1" key="1">
    <citation type="submission" date="2020-10" db="EMBL/GenBank/DDBJ databases">
        <authorList>
            <person name="Han B."/>
            <person name="Lu T."/>
            <person name="Zhao Q."/>
            <person name="Huang X."/>
            <person name="Zhao Y."/>
        </authorList>
    </citation>
    <scope>NUCLEOTIDE SEQUENCE</scope>
</reference>
<sequence length="69" mass="6821">MLVTGASWGGLHWERQICASPAPRRPSGSTAGAGMPALVMGAAGFVGTHCSLALGLTMARLGLTAAGRG</sequence>
<evidence type="ECO:0000313" key="2">
    <source>
        <dbReference type="Proteomes" id="UP000604825"/>
    </source>
</evidence>
<dbReference type="EMBL" id="CAJGYO010000001">
    <property type="protein sequence ID" value="CAD6203766.1"/>
    <property type="molecule type" value="Genomic_DNA"/>
</dbReference>
<name>A0A811M610_9POAL</name>
<protein>
    <submittedName>
        <fullName evidence="1">Uncharacterized protein</fullName>
    </submittedName>
</protein>
<evidence type="ECO:0000313" key="1">
    <source>
        <dbReference type="EMBL" id="CAD6203766.1"/>
    </source>
</evidence>
<comment type="caution">
    <text evidence="1">The sequence shown here is derived from an EMBL/GenBank/DDBJ whole genome shotgun (WGS) entry which is preliminary data.</text>
</comment>
<gene>
    <name evidence="1" type="ORF">NCGR_LOCUS1905</name>
</gene>
<keyword evidence="2" id="KW-1185">Reference proteome</keyword>